<dbReference type="Gene3D" id="1.20.1050.10">
    <property type="match status" value="1"/>
</dbReference>
<dbReference type="GO" id="GO:0004364">
    <property type="term" value="F:glutathione transferase activity"/>
    <property type="evidence" value="ECO:0007669"/>
    <property type="project" value="TreeGrafter"/>
</dbReference>
<feature type="domain" description="GST N-terminal" evidence="2">
    <location>
        <begin position="3"/>
        <end position="84"/>
    </location>
</feature>
<accession>A0A7W4P0N0</accession>
<dbReference type="RefSeq" id="WP_182977471.1">
    <property type="nucleotide sequence ID" value="NZ_BAABGB010000014.1"/>
</dbReference>
<name>A0A7W4P0N0_9PROT</name>
<evidence type="ECO:0000256" key="1">
    <source>
        <dbReference type="SAM" id="MobiDB-lite"/>
    </source>
</evidence>
<dbReference type="Pfam" id="PF13409">
    <property type="entry name" value="GST_N_2"/>
    <property type="match status" value="1"/>
</dbReference>
<dbReference type="PANTHER" id="PTHR42673">
    <property type="entry name" value="MALEYLACETOACETATE ISOMERASE"/>
    <property type="match status" value="1"/>
</dbReference>
<protein>
    <submittedName>
        <fullName evidence="3">Glutathione S-transferase</fullName>
    </submittedName>
</protein>
<feature type="region of interest" description="Disordered" evidence="1">
    <location>
        <begin position="212"/>
        <end position="239"/>
    </location>
</feature>
<dbReference type="SUPFAM" id="SSF52833">
    <property type="entry name" value="Thioredoxin-like"/>
    <property type="match status" value="1"/>
</dbReference>
<dbReference type="EMBL" id="JABEQE010000001">
    <property type="protein sequence ID" value="MBB2170848.1"/>
    <property type="molecule type" value="Genomic_DNA"/>
</dbReference>
<evidence type="ECO:0000313" key="3">
    <source>
        <dbReference type="EMBL" id="MBB2170848.1"/>
    </source>
</evidence>
<keyword evidence="4" id="KW-1185">Reference proteome</keyword>
<dbReference type="AlphaFoldDB" id="A0A7W4P0N0"/>
<dbReference type="Proteomes" id="UP000577891">
    <property type="component" value="Unassembled WGS sequence"/>
</dbReference>
<dbReference type="InterPro" id="IPR036282">
    <property type="entry name" value="Glutathione-S-Trfase_C_sf"/>
</dbReference>
<dbReference type="Gene3D" id="3.40.30.10">
    <property type="entry name" value="Glutaredoxin"/>
    <property type="match status" value="1"/>
</dbReference>
<dbReference type="GO" id="GO:0016034">
    <property type="term" value="F:maleylacetoacetate isomerase activity"/>
    <property type="evidence" value="ECO:0007669"/>
    <property type="project" value="TreeGrafter"/>
</dbReference>
<dbReference type="Pfam" id="PF13410">
    <property type="entry name" value="GST_C_2"/>
    <property type="match status" value="1"/>
</dbReference>
<dbReference type="InterPro" id="IPR004045">
    <property type="entry name" value="Glutathione_S-Trfase_N"/>
</dbReference>
<evidence type="ECO:0000259" key="2">
    <source>
        <dbReference type="PROSITE" id="PS50404"/>
    </source>
</evidence>
<dbReference type="GO" id="GO:0006749">
    <property type="term" value="P:glutathione metabolic process"/>
    <property type="evidence" value="ECO:0007669"/>
    <property type="project" value="TreeGrafter"/>
</dbReference>
<reference evidence="3 4" key="1">
    <citation type="submission" date="2020-04" db="EMBL/GenBank/DDBJ databases">
        <title>Description of novel Gluconacetobacter.</title>
        <authorList>
            <person name="Sombolestani A."/>
        </authorList>
    </citation>
    <scope>NUCLEOTIDE SEQUENCE [LARGE SCALE GENOMIC DNA]</scope>
    <source>
        <strain evidence="3 4">LMG 27724</strain>
    </source>
</reference>
<dbReference type="SUPFAM" id="SSF47616">
    <property type="entry name" value="GST C-terminal domain-like"/>
    <property type="match status" value="1"/>
</dbReference>
<dbReference type="InterPro" id="IPR036249">
    <property type="entry name" value="Thioredoxin-like_sf"/>
</dbReference>
<dbReference type="PANTHER" id="PTHR42673:SF4">
    <property type="entry name" value="MALEYLACETOACETATE ISOMERASE"/>
    <property type="match status" value="1"/>
</dbReference>
<keyword evidence="3" id="KW-0808">Transferase</keyword>
<gene>
    <name evidence="3" type="ORF">HLH35_01730</name>
</gene>
<dbReference type="CDD" id="cd03194">
    <property type="entry name" value="GST_C_3"/>
    <property type="match status" value="1"/>
</dbReference>
<organism evidence="3 4">
    <name type="scientific">Gluconacetobacter asukensis</name>
    <dbReference type="NCBI Taxonomy" id="1017181"/>
    <lineage>
        <taxon>Bacteria</taxon>
        <taxon>Pseudomonadati</taxon>
        <taxon>Pseudomonadota</taxon>
        <taxon>Alphaproteobacteria</taxon>
        <taxon>Acetobacterales</taxon>
        <taxon>Acetobacteraceae</taxon>
        <taxon>Gluconacetobacter</taxon>
    </lineage>
</organism>
<evidence type="ECO:0000313" key="4">
    <source>
        <dbReference type="Proteomes" id="UP000577891"/>
    </source>
</evidence>
<dbReference type="PROSITE" id="PS50404">
    <property type="entry name" value="GST_NTER"/>
    <property type="match status" value="1"/>
</dbReference>
<comment type="caution">
    <text evidence="3">The sequence shown here is derived from an EMBL/GenBank/DDBJ whole genome shotgun (WGS) entry which is preliminary data.</text>
</comment>
<sequence length="239" mass="26717">MAWEIILGNRNYSSWSMRAWMLLRLAGVPFEETIQSLYVTGARACVIERGGETGLVPVLRVDGFPIWDTLAIVEYLYEQCPALWPADRFLRARARSYAGEVHSGLNALREAMPVNARGRNRRAVRTQAVEDDIARVAAIWKTAGSHPEGPWLFGRFNAADIMFAPVASRFQTYGVSLQGGAATYLERMLAHPLVREWFASGQDEAEIIDMFELPDQSDGKPESSRMTGHPEHPVSHDKG</sequence>
<proteinExistence type="predicted"/>
<feature type="compositionally biased region" description="Basic and acidic residues" evidence="1">
    <location>
        <begin position="217"/>
        <end position="239"/>
    </location>
</feature>
<dbReference type="GO" id="GO:0006559">
    <property type="term" value="P:L-phenylalanine catabolic process"/>
    <property type="evidence" value="ECO:0007669"/>
    <property type="project" value="TreeGrafter"/>
</dbReference>